<feature type="non-terminal residue" evidence="1">
    <location>
        <position position="1"/>
    </location>
</feature>
<protein>
    <submittedName>
        <fullName evidence="1">Uncharacterized protein</fullName>
    </submittedName>
</protein>
<organism evidence="1 2">
    <name type="scientific">Mya arenaria</name>
    <name type="common">Soft-shell clam</name>
    <dbReference type="NCBI Taxonomy" id="6604"/>
    <lineage>
        <taxon>Eukaryota</taxon>
        <taxon>Metazoa</taxon>
        <taxon>Spiralia</taxon>
        <taxon>Lophotrochozoa</taxon>
        <taxon>Mollusca</taxon>
        <taxon>Bivalvia</taxon>
        <taxon>Autobranchia</taxon>
        <taxon>Heteroconchia</taxon>
        <taxon>Euheterodonta</taxon>
        <taxon>Imparidentia</taxon>
        <taxon>Neoheterodontei</taxon>
        <taxon>Myida</taxon>
        <taxon>Myoidea</taxon>
        <taxon>Myidae</taxon>
        <taxon>Mya</taxon>
    </lineage>
</organism>
<reference evidence="1" key="1">
    <citation type="submission" date="2022-11" db="EMBL/GenBank/DDBJ databases">
        <title>Centuries of genome instability and evolution in soft-shell clam transmissible cancer (bioRxiv).</title>
        <authorList>
            <person name="Hart S.F.M."/>
            <person name="Yonemitsu M.A."/>
            <person name="Giersch R.M."/>
            <person name="Beal B.F."/>
            <person name="Arriagada G."/>
            <person name="Davis B.W."/>
            <person name="Ostrander E.A."/>
            <person name="Goff S.P."/>
            <person name="Metzger M.J."/>
        </authorList>
    </citation>
    <scope>NUCLEOTIDE SEQUENCE</scope>
    <source>
        <strain evidence="1">MELC-2E11</strain>
        <tissue evidence="1">Siphon/mantle</tissue>
    </source>
</reference>
<dbReference type="Proteomes" id="UP001164746">
    <property type="component" value="Chromosome 17"/>
</dbReference>
<gene>
    <name evidence="1" type="ORF">MAR_034126</name>
</gene>
<proteinExistence type="predicted"/>
<accession>A0ABY7GE33</accession>
<dbReference type="EMBL" id="CP111028">
    <property type="protein sequence ID" value="WAR31584.1"/>
    <property type="molecule type" value="Genomic_DNA"/>
</dbReference>
<keyword evidence="2" id="KW-1185">Reference proteome</keyword>
<name>A0ABY7GE33_MYAAR</name>
<sequence>VQGVERQLRNGDPISTRDTQQFLQSSINILQTIADQPGLPIEIQGKLRRNTEFLLWLKNVDLDVLVFKEANLQVRNRQRKELRDMFHVIINPNLGLKSLWMECTCC</sequence>
<evidence type="ECO:0000313" key="2">
    <source>
        <dbReference type="Proteomes" id="UP001164746"/>
    </source>
</evidence>
<evidence type="ECO:0000313" key="1">
    <source>
        <dbReference type="EMBL" id="WAR31584.1"/>
    </source>
</evidence>